<feature type="domain" description="Prion-inhibition and propagation HeLo" evidence="1">
    <location>
        <begin position="3"/>
        <end position="219"/>
    </location>
</feature>
<dbReference type="AlphaFoldDB" id="A0A9P4GQ94"/>
<dbReference type="PANTHER" id="PTHR37542:SF1">
    <property type="entry name" value="PRION-INHIBITION AND PROPAGATION HELO DOMAIN-CONTAINING PROTEIN"/>
    <property type="match status" value="1"/>
</dbReference>
<dbReference type="EMBL" id="ML976614">
    <property type="protein sequence ID" value="KAF1850713.1"/>
    <property type="molecule type" value="Genomic_DNA"/>
</dbReference>
<dbReference type="OrthoDB" id="1911848at2759"/>
<dbReference type="SUPFAM" id="SSF56112">
    <property type="entry name" value="Protein kinase-like (PK-like)"/>
    <property type="match status" value="1"/>
</dbReference>
<evidence type="ECO:0000259" key="1">
    <source>
        <dbReference type="Pfam" id="PF14479"/>
    </source>
</evidence>
<dbReference type="InterPro" id="IPR029498">
    <property type="entry name" value="HeLo_dom"/>
</dbReference>
<dbReference type="Gene3D" id="1.20.120.1020">
    <property type="entry name" value="Prion-inhibition and propagation, HeLo domain"/>
    <property type="match status" value="1"/>
</dbReference>
<gene>
    <name evidence="3" type="ORF">K460DRAFT_391149</name>
</gene>
<dbReference type="Pfam" id="PF24476">
    <property type="entry name" value="DUF7580"/>
    <property type="match status" value="1"/>
</dbReference>
<proteinExistence type="predicted"/>
<evidence type="ECO:0000313" key="3">
    <source>
        <dbReference type="EMBL" id="KAF1850713.1"/>
    </source>
</evidence>
<dbReference type="RefSeq" id="XP_040793276.1">
    <property type="nucleotide sequence ID" value="XM_040935818.1"/>
</dbReference>
<feature type="domain" description="DUF7580" evidence="2">
    <location>
        <begin position="379"/>
        <end position="572"/>
    </location>
</feature>
<dbReference type="Gene3D" id="1.10.510.10">
    <property type="entry name" value="Transferase(Phosphotransferase) domain 1"/>
    <property type="match status" value="1"/>
</dbReference>
<protein>
    <recommendedName>
        <fullName evidence="5">Protein kinase domain-containing protein</fullName>
    </recommendedName>
</protein>
<organism evidence="3 4">
    <name type="scientific">Cucurbitaria berberidis CBS 394.84</name>
    <dbReference type="NCBI Taxonomy" id="1168544"/>
    <lineage>
        <taxon>Eukaryota</taxon>
        <taxon>Fungi</taxon>
        <taxon>Dikarya</taxon>
        <taxon>Ascomycota</taxon>
        <taxon>Pezizomycotina</taxon>
        <taxon>Dothideomycetes</taxon>
        <taxon>Pleosporomycetidae</taxon>
        <taxon>Pleosporales</taxon>
        <taxon>Pleosporineae</taxon>
        <taxon>Cucurbitariaceae</taxon>
        <taxon>Cucurbitaria</taxon>
    </lineage>
</organism>
<evidence type="ECO:0008006" key="5">
    <source>
        <dbReference type="Google" id="ProtNLM"/>
    </source>
</evidence>
<dbReference type="InterPro" id="IPR011009">
    <property type="entry name" value="Kinase-like_dom_sf"/>
</dbReference>
<dbReference type="InterPro" id="IPR056002">
    <property type="entry name" value="DUF7580"/>
</dbReference>
<reference evidence="3" key="1">
    <citation type="submission" date="2020-01" db="EMBL/GenBank/DDBJ databases">
        <authorList>
            <consortium name="DOE Joint Genome Institute"/>
            <person name="Haridas S."/>
            <person name="Albert R."/>
            <person name="Binder M."/>
            <person name="Bloem J."/>
            <person name="Labutti K."/>
            <person name="Salamov A."/>
            <person name="Andreopoulos B."/>
            <person name="Baker S.E."/>
            <person name="Barry K."/>
            <person name="Bills G."/>
            <person name="Bluhm B.H."/>
            <person name="Cannon C."/>
            <person name="Castanera R."/>
            <person name="Culley D.E."/>
            <person name="Daum C."/>
            <person name="Ezra D."/>
            <person name="Gonzalez J.B."/>
            <person name="Henrissat B."/>
            <person name="Kuo A."/>
            <person name="Liang C."/>
            <person name="Lipzen A."/>
            <person name="Lutzoni F."/>
            <person name="Magnuson J."/>
            <person name="Mondo S."/>
            <person name="Nolan M."/>
            <person name="Ohm R."/>
            <person name="Pangilinan J."/>
            <person name="Park H.-J."/>
            <person name="Ramirez L."/>
            <person name="Alfaro M."/>
            <person name="Sun H."/>
            <person name="Tritt A."/>
            <person name="Yoshinaga Y."/>
            <person name="Zwiers L.-H."/>
            <person name="Turgeon B.G."/>
            <person name="Goodwin S.B."/>
            <person name="Spatafora J.W."/>
            <person name="Crous P.W."/>
            <person name="Grigoriev I.V."/>
        </authorList>
    </citation>
    <scope>NUCLEOTIDE SEQUENCE</scope>
    <source>
        <strain evidence="3">CBS 394.84</strain>
    </source>
</reference>
<dbReference type="GeneID" id="63853069"/>
<sequence length="627" mass="69915">MSAVGFINNGISLIEKSLAAYHAIADAKNFGSDAAKSVMMLRFEAFRYQEWGHDNKNITAIFQASNTAKSSQPPEAIGGFGAKQPISPVSTSCEALCDAVNQVIDVLQSVNQLLTKYNRAFESREQPGHSITDGISTTAIGAGGLQGKMHGASQRFEQLKDSLQSQTSLARRVKYGITTWNEADKEILKSLIQRFKYWNDSLYALAPPGRQDLQELVLAFRIVGAARSTAQLESVQGAAALSRYESMYRSATLKKNIGMIVGGPSLKKSYDQLSIDSKAAKSRRFITSYFSNDVPTEQVGSAESPSTRVLPERVLVEWYYYDIKWSPKQVLLADERVEKFAEKFSIAEKPANLPVMNCIGWVQHPTKTDRALLYRLVDTSSASSQIVTLNELLNGSHTSTVIRRPSLGDRFRLAAALTVGLLELHTVEWIHKGFGSHNVLLLYNPGEGVRYDKPFISGFDFARPDRPNEESLSMRPSKFDLYRHPDIRAAKLSSDAPKPSSSRMHDVYSLGLVLFEIGMWMPLESYVKANLTAEGFRERIQGYVDQDLAIWMGDRFANAVQSCLSGEYLLKSKTFPLAEMEEQVDDVEGMDEDFTSDQNFASVHQLAYFYRTIVSEIHGCQCEMGDR</sequence>
<evidence type="ECO:0000313" key="4">
    <source>
        <dbReference type="Proteomes" id="UP000800039"/>
    </source>
</evidence>
<keyword evidence="4" id="KW-1185">Reference proteome</keyword>
<comment type="caution">
    <text evidence="3">The sequence shown here is derived from an EMBL/GenBank/DDBJ whole genome shotgun (WGS) entry which is preliminary data.</text>
</comment>
<dbReference type="Pfam" id="PF14479">
    <property type="entry name" value="HeLo"/>
    <property type="match status" value="1"/>
</dbReference>
<dbReference type="Proteomes" id="UP000800039">
    <property type="component" value="Unassembled WGS sequence"/>
</dbReference>
<name>A0A9P4GQ94_9PLEO</name>
<accession>A0A9P4GQ94</accession>
<evidence type="ECO:0000259" key="2">
    <source>
        <dbReference type="Pfam" id="PF24476"/>
    </source>
</evidence>
<dbReference type="InterPro" id="IPR038305">
    <property type="entry name" value="HeLo_sf"/>
</dbReference>
<dbReference type="PANTHER" id="PTHR37542">
    <property type="entry name" value="HELO DOMAIN-CONTAINING PROTEIN-RELATED"/>
    <property type="match status" value="1"/>
</dbReference>